<name>A0AAP6JFZ6_9GAMM</name>
<sequence length="207" mass="23477">VANADQHAPPPLDYDDIGHRDYLSVHEDTRKDFERWTRDQARGAIAEFSNGIVAFFSRFFLRRGTVAGFLSEQYGQATRCSIALLIDDVPRNIVIGQEAETRRRWSRIIYFDVYQSRGFPARYGFHGNGIEAHDGSHRIEVFHRRPGRGANRGLGQSSFIIIDGPAKAWLEKAKTLQAPMIRKPWPGTQDLHLSLDDLIDAKPSDSD</sequence>
<evidence type="ECO:0000313" key="1">
    <source>
        <dbReference type="EMBL" id="MEA5446416.1"/>
    </source>
</evidence>
<proteinExistence type="predicted"/>
<dbReference type="RefSeq" id="WP_346052636.1">
    <property type="nucleotide sequence ID" value="NZ_JAYGII010000032.1"/>
</dbReference>
<protein>
    <submittedName>
        <fullName evidence="1">Uncharacterized protein</fullName>
    </submittedName>
</protein>
<accession>A0AAP6JFZ6</accession>
<dbReference type="EMBL" id="JAYGII010000032">
    <property type="protein sequence ID" value="MEA5446416.1"/>
    <property type="molecule type" value="Genomic_DNA"/>
</dbReference>
<organism evidence="1 2">
    <name type="scientific">Natronospira elongata</name>
    <dbReference type="NCBI Taxonomy" id="3110268"/>
    <lineage>
        <taxon>Bacteria</taxon>
        <taxon>Pseudomonadati</taxon>
        <taxon>Pseudomonadota</taxon>
        <taxon>Gammaproteobacteria</taxon>
        <taxon>Natronospirales</taxon>
        <taxon>Natronospiraceae</taxon>
        <taxon>Natronospira</taxon>
    </lineage>
</organism>
<evidence type="ECO:0000313" key="2">
    <source>
        <dbReference type="Proteomes" id="UP001302316"/>
    </source>
</evidence>
<gene>
    <name evidence="1" type="ORF">VCB98_11355</name>
</gene>
<comment type="caution">
    <text evidence="1">The sequence shown here is derived from an EMBL/GenBank/DDBJ whole genome shotgun (WGS) entry which is preliminary data.</text>
</comment>
<dbReference type="AlphaFoldDB" id="A0AAP6JFZ6"/>
<feature type="non-terminal residue" evidence="1">
    <location>
        <position position="1"/>
    </location>
</feature>
<dbReference type="Proteomes" id="UP001302316">
    <property type="component" value="Unassembled WGS sequence"/>
</dbReference>
<reference evidence="1 2" key="1">
    <citation type="submission" date="2023-12" db="EMBL/GenBank/DDBJ databases">
        <title>Whole-genome sequencing of halo(alkali)philic microorganisms from hypersaline lakes.</title>
        <authorList>
            <person name="Sorokin D.Y."/>
            <person name="Merkel A.Y."/>
            <person name="Messina E."/>
            <person name="Yakimov M."/>
        </authorList>
    </citation>
    <scope>NUCLEOTIDE SEQUENCE [LARGE SCALE GENOMIC DNA]</scope>
    <source>
        <strain evidence="1 2">AB-CW1</strain>
    </source>
</reference>
<keyword evidence="2" id="KW-1185">Reference proteome</keyword>